<evidence type="ECO:0000313" key="8">
    <source>
        <dbReference type="EMBL" id="GGE35059.1"/>
    </source>
</evidence>
<reference evidence="8" key="2">
    <citation type="submission" date="2020-09" db="EMBL/GenBank/DDBJ databases">
        <authorList>
            <person name="Sun Q."/>
            <person name="Zhou Y."/>
        </authorList>
    </citation>
    <scope>NUCLEOTIDE SEQUENCE</scope>
    <source>
        <strain evidence="8">CGMCC 1.15966</strain>
    </source>
</reference>
<dbReference type="GO" id="GO:0009252">
    <property type="term" value="P:peptidoglycan biosynthetic process"/>
    <property type="evidence" value="ECO:0007669"/>
    <property type="project" value="UniProtKB-KW"/>
</dbReference>
<name>A0A8H9G661_9SPHI</name>
<dbReference type="PANTHER" id="PTHR36174">
    <property type="entry name" value="LIPID II:GLYCINE GLYCYLTRANSFERASE"/>
    <property type="match status" value="1"/>
</dbReference>
<evidence type="ECO:0000256" key="4">
    <source>
        <dbReference type="ARBA" id="ARBA00022984"/>
    </source>
</evidence>
<dbReference type="GO" id="GO:0016747">
    <property type="term" value="F:acyltransferase activity, transferring groups other than amino-acyl groups"/>
    <property type="evidence" value="ECO:0007669"/>
    <property type="project" value="InterPro"/>
</dbReference>
<accession>A0A8H9G661</accession>
<dbReference type="GO" id="GO:0071555">
    <property type="term" value="P:cell wall organization"/>
    <property type="evidence" value="ECO:0007669"/>
    <property type="project" value="UniProtKB-KW"/>
</dbReference>
<keyword evidence="2" id="KW-0808">Transferase</keyword>
<keyword evidence="4" id="KW-0573">Peptidoglycan synthesis</keyword>
<dbReference type="PANTHER" id="PTHR36174:SF1">
    <property type="entry name" value="LIPID II:GLYCINE GLYCYLTRANSFERASE"/>
    <property type="match status" value="1"/>
</dbReference>
<dbReference type="InterPro" id="IPR050644">
    <property type="entry name" value="PG_Glycine_Bridge_Synth"/>
</dbReference>
<reference evidence="8" key="1">
    <citation type="journal article" date="2014" name="Int. J. Syst. Evol. Microbiol.">
        <title>Complete genome sequence of Corynebacterium casei LMG S-19264T (=DSM 44701T), isolated from a smear-ripened cheese.</title>
        <authorList>
            <consortium name="US DOE Joint Genome Institute (JGI-PGF)"/>
            <person name="Walter F."/>
            <person name="Albersmeier A."/>
            <person name="Kalinowski J."/>
            <person name="Ruckert C."/>
        </authorList>
    </citation>
    <scope>NUCLEOTIDE SEQUENCE</scope>
    <source>
        <strain evidence="8">CGMCC 1.15966</strain>
    </source>
</reference>
<keyword evidence="9" id="KW-1185">Reference proteome</keyword>
<comment type="similarity">
    <text evidence="1">Belongs to the FemABX family.</text>
</comment>
<organism evidence="8 9">
    <name type="scientific">Sphingobacterium cellulitidis</name>
    <dbReference type="NCBI Taxonomy" id="1768011"/>
    <lineage>
        <taxon>Bacteria</taxon>
        <taxon>Pseudomonadati</taxon>
        <taxon>Bacteroidota</taxon>
        <taxon>Sphingobacteriia</taxon>
        <taxon>Sphingobacteriales</taxon>
        <taxon>Sphingobacteriaceae</taxon>
        <taxon>Sphingobacterium</taxon>
    </lineage>
</organism>
<evidence type="ECO:0000256" key="1">
    <source>
        <dbReference type="ARBA" id="ARBA00009943"/>
    </source>
</evidence>
<proteinExistence type="inferred from homology"/>
<dbReference type="Pfam" id="PF02388">
    <property type="entry name" value="FemAB"/>
    <property type="match status" value="2"/>
</dbReference>
<dbReference type="RefSeq" id="WP_094258784.1">
    <property type="nucleotide sequence ID" value="NZ_BMKM01000017.1"/>
</dbReference>
<dbReference type="InterPro" id="IPR000182">
    <property type="entry name" value="GNAT_dom"/>
</dbReference>
<dbReference type="InterPro" id="IPR003447">
    <property type="entry name" value="FEMABX"/>
</dbReference>
<evidence type="ECO:0000256" key="2">
    <source>
        <dbReference type="ARBA" id="ARBA00022679"/>
    </source>
</evidence>
<protein>
    <submittedName>
        <fullName evidence="8">Peptidoglycan bridge formation protein FemAB</fullName>
    </submittedName>
</protein>
<feature type="domain" description="N-acetyltransferase" evidence="7">
    <location>
        <begin position="202"/>
        <end position="358"/>
    </location>
</feature>
<evidence type="ECO:0000256" key="5">
    <source>
        <dbReference type="ARBA" id="ARBA00023315"/>
    </source>
</evidence>
<keyword evidence="6" id="KW-0961">Cell wall biogenesis/degradation</keyword>
<evidence type="ECO:0000259" key="7">
    <source>
        <dbReference type="PROSITE" id="PS51186"/>
    </source>
</evidence>
<gene>
    <name evidence="8" type="ORF">GCM10011516_35810</name>
</gene>
<dbReference type="InterPro" id="IPR016181">
    <property type="entry name" value="Acyl_CoA_acyltransferase"/>
</dbReference>
<dbReference type="PROSITE" id="PS51186">
    <property type="entry name" value="GNAT"/>
    <property type="match status" value="1"/>
</dbReference>
<comment type="caution">
    <text evidence="8">The sequence shown here is derived from an EMBL/GenBank/DDBJ whole genome shotgun (WGS) entry which is preliminary data.</text>
</comment>
<dbReference type="GO" id="GO:0008360">
    <property type="term" value="P:regulation of cell shape"/>
    <property type="evidence" value="ECO:0007669"/>
    <property type="project" value="UniProtKB-KW"/>
</dbReference>
<dbReference type="PROSITE" id="PS51191">
    <property type="entry name" value="FEMABX"/>
    <property type="match status" value="1"/>
</dbReference>
<dbReference type="Gene3D" id="3.40.630.30">
    <property type="match status" value="2"/>
</dbReference>
<dbReference type="SUPFAM" id="SSF55729">
    <property type="entry name" value="Acyl-CoA N-acyltransferases (Nat)"/>
    <property type="match status" value="1"/>
</dbReference>
<dbReference type="Proteomes" id="UP000614460">
    <property type="component" value="Unassembled WGS sequence"/>
</dbReference>
<dbReference type="AlphaFoldDB" id="A0A8H9G661"/>
<dbReference type="EMBL" id="BMKM01000017">
    <property type="protein sequence ID" value="GGE35059.1"/>
    <property type="molecule type" value="Genomic_DNA"/>
</dbReference>
<keyword evidence="3" id="KW-0133">Cell shape</keyword>
<dbReference type="GO" id="GO:0016755">
    <property type="term" value="F:aminoacyltransferase activity"/>
    <property type="evidence" value="ECO:0007669"/>
    <property type="project" value="InterPro"/>
</dbReference>
<sequence>MIADLEDKQIKEIYRTSIIQQTAYWSEVKKMQGVQSVAYNFKVKSSDLFNNPSDETFIIGDLLIIIQHLDKDHCIAYVPYGPEIEPDAENQGYFLEQLSESLRTFLPPSCIMIRFDLSWESLWAKEDDCYDIHGNWIGVPEKRIQELRFNFNTEHWNLRKANTDILPSNTIFMDLNKNEDDILANMKAKTRYNINLSKRKGVQIRSLGIEKLDVWYELYRQTAQRNNFFLHDINYFKVVLSARANDTQSPAQVFLLVAEVDDQPLAAMFLVLAGNRGTYLYGASATENRNFMATYALQWKAMQLAKENGCTEYDFFGISPQADQSHPMYGLYRFKSGFGGQVYHRMGCWDYPLNKEKYNYYASMEFQNQSYHLN</sequence>
<evidence type="ECO:0000313" key="9">
    <source>
        <dbReference type="Proteomes" id="UP000614460"/>
    </source>
</evidence>
<evidence type="ECO:0000256" key="3">
    <source>
        <dbReference type="ARBA" id="ARBA00022960"/>
    </source>
</evidence>
<evidence type="ECO:0000256" key="6">
    <source>
        <dbReference type="ARBA" id="ARBA00023316"/>
    </source>
</evidence>
<keyword evidence="5" id="KW-0012">Acyltransferase</keyword>